<dbReference type="EMBL" id="LWAE01000002">
    <property type="protein sequence ID" value="KZL92927.1"/>
    <property type="molecule type" value="Genomic_DNA"/>
</dbReference>
<dbReference type="AlphaFoldDB" id="A0A162TQM1"/>
<comment type="caution">
    <text evidence="1">The sequence shown here is derived from an EMBL/GenBank/DDBJ whole genome shotgun (WGS) entry which is preliminary data.</text>
</comment>
<evidence type="ECO:0000313" key="2">
    <source>
        <dbReference type="Proteomes" id="UP000076603"/>
    </source>
</evidence>
<reference evidence="1 2" key="1">
    <citation type="submission" date="2016-04" db="EMBL/GenBank/DDBJ databases">
        <title>Genome sequence of Clostridium magnum DSM 2767.</title>
        <authorList>
            <person name="Poehlein A."/>
            <person name="Uhlig R."/>
            <person name="Fischer R."/>
            <person name="Bahl H."/>
            <person name="Daniel R."/>
        </authorList>
    </citation>
    <scope>NUCLEOTIDE SEQUENCE [LARGE SCALE GENOMIC DNA]</scope>
    <source>
        <strain evidence="1 2">DSM 2767</strain>
    </source>
</reference>
<dbReference type="Proteomes" id="UP000076603">
    <property type="component" value="Unassembled WGS sequence"/>
</dbReference>
<dbReference type="RefSeq" id="WP_066622739.1">
    <property type="nucleotide sequence ID" value="NZ_FQXL01000047.1"/>
</dbReference>
<evidence type="ECO:0000313" key="1">
    <source>
        <dbReference type="EMBL" id="KZL92927.1"/>
    </source>
</evidence>
<protein>
    <submittedName>
        <fullName evidence="1">Uncharacterized protein</fullName>
    </submittedName>
</protein>
<gene>
    <name evidence="1" type="ORF">CLMAG_27410</name>
</gene>
<dbReference type="PATRIC" id="fig|1121326.3.peg.2754"/>
<organism evidence="1 2">
    <name type="scientific">Clostridium magnum DSM 2767</name>
    <dbReference type="NCBI Taxonomy" id="1121326"/>
    <lineage>
        <taxon>Bacteria</taxon>
        <taxon>Bacillati</taxon>
        <taxon>Bacillota</taxon>
        <taxon>Clostridia</taxon>
        <taxon>Eubacteriales</taxon>
        <taxon>Clostridiaceae</taxon>
        <taxon>Clostridium</taxon>
    </lineage>
</organism>
<dbReference type="OrthoDB" id="6807706at2"/>
<keyword evidence="2" id="KW-1185">Reference proteome</keyword>
<proteinExistence type="predicted"/>
<dbReference type="STRING" id="1121326.CLMAG_27410"/>
<accession>A0A162TQM1</accession>
<name>A0A162TQM1_9CLOT</name>
<sequence length="423" mass="48565">MNIKDLIELTRQYKQDQESVYNTWFIYNDIRMKAFRSIRRGVRDIIASIKSGTFGNDFKGSPLEVVLNCITEQKQVFEGAAHPFYWKPKLRIPDIYENEENKRIFGQFLENCLSANNADKIIKEIIKLDEYKIKGLGPAVANILYFLHPTLMPPFNTAMVKGFNAIFSDKKKLGSWQHYLEMREIIIKANGELNPELSKDLGAISGLLFDVGIGKIALNENWENALKFEKDKLEKALKKRHIEVLNEVKEESEHLRIQLILTELGRSLGYNVFVATNDRTKSLDGKSLEFMTLPALPSLNLPKDVTKTVSLIDVIWINKDIEQIECAFEIEKSTSIYSGILRLVDLASSLGDKQYNFFLVAPNLREKEIIAQLKRPSFSNIDCVSLRYILFSSLYENYSALGRFGDDYKILFKIANLVNTCIY</sequence>